<dbReference type="NCBIfam" id="NF000663">
    <property type="entry name" value="PRK00031.2-1"/>
    <property type="match status" value="1"/>
</dbReference>
<dbReference type="InterPro" id="IPR029046">
    <property type="entry name" value="LolA/LolB/LppX"/>
</dbReference>
<name>A0A1W1WTN9_9BACT</name>
<dbReference type="Proteomes" id="UP000192602">
    <property type="component" value="Unassembled WGS sequence"/>
</dbReference>
<dbReference type="EMBL" id="FWWZ01000001">
    <property type="protein sequence ID" value="SMC09606.1"/>
    <property type="molecule type" value="Genomic_DNA"/>
</dbReference>
<dbReference type="Pfam" id="PF03548">
    <property type="entry name" value="LolA"/>
    <property type="match status" value="1"/>
</dbReference>
<dbReference type="OrthoDB" id="5339202at2"/>
<keyword evidence="2" id="KW-0449">Lipoprotein</keyword>
<keyword evidence="1" id="KW-0732">Signal</keyword>
<proteinExistence type="predicted"/>
<evidence type="ECO:0000313" key="2">
    <source>
        <dbReference type="EMBL" id="SMC09606.1"/>
    </source>
</evidence>
<dbReference type="Gene3D" id="2.50.20.10">
    <property type="entry name" value="Lipoprotein localisation LolA/LolB/LppX"/>
    <property type="match status" value="1"/>
</dbReference>
<dbReference type="CDD" id="cd16325">
    <property type="entry name" value="LolA"/>
    <property type="match status" value="1"/>
</dbReference>
<sequence length="171" mass="20405">MKKLLLLFIVVIAYSFAKININTFHSKFLQTITNEQNRTLQYEGEVWFKKPLLVKWIYKKPLYKEIHIIANKVVVIEPELEQVTINHLQKDLNLLKILENAKKIENDHYKAAIEKKSFDIYFHNGKLKKISYRDDLGNLNEILFLDPEQNIELETKQFGYKINPEWDVIQE</sequence>
<evidence type="ECO:0000313" key="3">
    <source>
        <dbReference type="Proteomes" id="UP000192602"/>
    </source>
</evidence>
<dbReference type="RefSeq" id="WP_084275822.1">
    <property type="nucleotide sequence ID" value="NZ_AP026671.1"/>
</dbReference>
<dbReference type="PANTHER" id="PTHR35869:SF1">
    <property type="entry name" value="OUTER-MEMBRANE LIPOPROTEIN CARRIER PROTEIN"/>
    <property type="match status" value="1"/>
</dbReference>
<dbReference type="InterPro" id="IPR004564">
    <property type="entry name" value="OM_lipoprot_carrier_LolA-like"/>
</dbReference>
<gene>
    <name evidence="2" type="ORF">SAMN05660197_1425</name>
</gene>
<dbReference type="AlphaFoldDB" id="A0A1W1WTN9"/>
<evidence type="ECO:0000256" key="1">
    <source>
        <dbReference type="ARBA" id="ARBA00022729"/>
    </source>
</evidence>
<protein>
    <submittedName>
        <fullName evidence="2">Outer membrane lipoprotein carrier protein</fullName>
    </submittedName>
</protein>
<dbReference type="PANTHER" id="PTHR35869">
    <property type="entry name" value="OUTER-MEMBRANE LIPOPROTEIN CARRIER PROTEIN"/>
    <property type="match status" value="1"/>
</dbReference>
<dbReference type="SUPFAM" id="SSF89392">
    <property type="entry name" value="Prokaryotic lipoproteins and lipoprotein localization factors"/>
    <property type="match status" value="1"/>
</dbReference>
<organism evidence="2 3">
    <name type="scientific">Nitratiruptor tergarcus DSM 16512</name>
    <dbReference type="NCBI Taxonomy" id="1069081"/>
    <lineage>
        <taxon>Bacteria</taxon>
        <taxon>Pseudomonadati</taxon>
        <taxon>Campylobacterota</taxon>
        <taxon>Epsilonproteobacteria</taxon>
        <taxon>Nautiliales</taxon>
        <taxon>Nitratiruptoraceae</taxon>
        <taxon>Nitratiruptor</taxon>
    </lineage>
</organism>
<reference evidence="3" key="1">
    <citation type="submission" date="2017-04" db="EMBL/GenBank/DDBJ databases">
        <authorList>
            <person name="Varghese N."/>
            <person name="Submissions S."/>
        </authorList>
    </citation>
    <scope>NUCLEOTIDE SEQUENCE [LARGE SCALE GENOMIC DNA]</scope>
    <source>
        <strain evidence="3">DSM 16512</strain>
    </source>
</reference>
<keyword evidence="3" id="KW-1185">Reference proteome</keyword>
<dbReference type="STRING" id="1069081.SAMN05660197_1425"/>
<accession>A0A1W1WTN9</accession>